<dbReference type="EMBL" id="CP033897">
    <property type="protein sequence ID" value="AZA10978.1"/>
    <property type="molecule type" value="Genomic_DNA"/>
</dbReference>
<protein>
    <submittedName>
        <fullName evidence="9">Putative enoyl-CoA hydratase echA6</fullName>
        <ecNumber evidence="9">4.2.1.17</ecNumber>
    </submittedName>
</protein>
<keyword evidence="3" id="KW-0276">Fatty acid metabolism</keyword>
<accession>A0A3G6J1X1</accession>
<dbReference type="AlphaFoldDB" id="A0A3G6J1X1"/>
<dbReference type="KEGG" id="cgk:CGERO_03290"/>
<comment type="catalytic activity">
    <reaction evidence="7">
        <text>a 4-saturated-(3S)-3-hydroxyacyl-CoA = a (3E)-enoyl-CoA + H2O</text>
        <dbReference type="Rhea" id="RHEA:20724"/>
        <dbReference type="ChEBI" id="CHEBI:15377"/>
        <dbReference type="ChEBI" id="CHEBI:58521"/>
        <dbReference type="ChEBI" id="CHEBI:137480"/>
        <dbReference type="EC" id="4.2.1.17"/>
    </reaction>
</comment>
<sequence length="252" mass="27173">MSASVIVHQEGMLLHLRLNRPEKRNALDARTCAEMTVALESAAKAYRQDCSVRAVLISGEGKAFCAGADLGDGAGVYGDGFLERLHEMLQSIVQLPIPVIANIQGPAVGAGTQLALACDLRVVGESGWFMVPAANLGFALDAWTIHRAQDLLGGAVARQMLLAAQRVDKQQAQDLGFANAGTDADAHEFALAMTKRAPLAMEQLKTALNADDSSYGLNPRAQDLFTRCWASDDADEARRARAERREPRFRGR</sequence>
<evidence type="ECO:0000256" key="7">
    <source>
        <dbReference type="ARBA" id="ARBA00023717"/>
    </source>
</evidence>
<dbReference type="NCBIfam" id="NF005891">
    <property type="entry name" value="PRK07854.1"/>
    <property type="match status" value="1"/>
</dbReference>
<dbReference type="PANTHER" id="PTHR11941">
    <property type="entry name" value="ENOYL-COA HYDRATASE-RELATED"/>
    <property type="match status" value="1"/>
</dbReference>
<keyword evidence="4" id="KW-0443">Lipid metabolism</keyword>
<dbReference type="InterPro" id="IPR018376">
    <property type="entry name" value="Enoyl-CoA_hyd/isom_CS"/>
</dbReference>
<evidence type="ECO:0000256" key="6">
    <source>
        <dbReference type="ARBA" id="ARBA00023709"/>
    </source>
</evidence>
<dbReference type="InterPro" id="IPR001753">
    <property type="entry name" value="Enoyl-CoA_hydra/iso"/>
</dbReference>
<keyword evidence="10" id="KW-1185">Reference proteome</keyword>
<dbReference type="PROSITE" id="PS00166">
    <property type="entry name" value="ENOYL_COA_HYDRATASE"/>
    <property type="match status" value="1"/>
</dbReference>
<dbReference type="CDD" id="cd06558">
    <property type="entry name" value="crotonase-like"/>
    <property type="match status" value="1"/>
</dbReference>
<reference evidence="9 10" key="1">
    <citation type="submission" date="2018-11" db="EMBL/GenBank/DDBJ databases">
        <authorList>
            <person name="Kleinhagauer T."/>
            <person name="Glaeser S.P."/>
            <person name="Spergser J."/>
            <person name="Ruckert C."/>
            <person name="Kaempfer P."/>
            <person name="Busse H.-J."/>
        </authorList>
    </citation>
    <scope>NUCLEOTIDE SEQUENCE [LARGE SCALE GENOMIC DNA]</scope>
    <source>
        <strain evidence="9 10">W8</strain>
    </source>
</reference>
<evidence type="ECO:0000256" key="8">
    <source>
        <dbReference type="RuleBase" id="RU003707"/>
    </source>
</evidence>
<evidence type="ECO:0000256" key="1">
    <source>
        <dbReference type="ARBA" id="ARBA00002994"/>
    </source>
</evidence>
<evidence type="ECO:0000256" key="3">
    <source>
        <dbReference type="ARBA" id="ARBA00022832"/>
    </source>
</evidence>
<dbReference type="InterPro" id="IPR029045">
    <property type="entry name" value="ClpP/crotonase-like_dom_sf"/>
</dbReference>
<dbReference type="RefSeq" id="WP_123933451.1">
    <property type="nucleotide sequence ID" value="NZ_CP033897.1"/>
</dbReference>
<dbReference type="Pfam" id="PF00378">
    <property type="entry name" value="ECH_1"/>
    <property type="match status" value="1"/>
</dbReference>
<dbReference type="GO" id="GO:0018812">
    <property type="term" value="F:3-hydroxyacyl-CoA dehydratase activity"/>
    <property type="evidence" value="ECO:0007669"/>
    <property type="project" value="RHEA"/>
</dbReference>
<comment type="catalytic activity">
    <reaction evidence="6">
        <text>a (3S)-3-hydroxyacyl-CoA = a (2E)-enoyl-CoA + H2O</text>
        <dbReference type="Rhea" id="RHEA:16105"/>
        <dbReference type="ChEBI" id="CHEBI:15377"/>
        <dbReference type="ChEBI" id="CHEBI:57318"/>
        <dbReference type="ChEBI" id="CHEBI:58856"/>
        <dbReference type="EC" id="4.2.1.17"/>
    </reaction>
</comment>
<evidence type="ECO:0000313" key="9">
    <source>
        <dbReference type="EMBL" id="AZA10978.1"/>
    </source>
</evidence>
<organism evidence="9 10">
    <name type="scientific">Corynebacterium gerontici</name>
    <dbReference type="NCBI Taxonomy" id="2079234"/>
    <lineage>
        <taxon>Bacteria</taxon>
        <taxon>Bacillati</taxon>
        <taxon>Actinomycetota</taxon>
        <taxon>Actinomycetes</taxon>
        <taxon>Mycobacteriales</taxon>
        <taxon>Corynebacteriaceae</taxon>
        <taxon>Corynebacterium</taxon>
    </lineage>
</organism>
<gene>
    <name evidence="9" type="primary">echA1</name>
    <name evidence="9" type="ORF">CGERO_03290</name>
</gene>
<dbReference type="OrthoDB" id="3569436at2"/>
<dbReference type="SUPFAM" id="SSF52096">
    <property type="entry name" value="ClpP/crotonase"/>
    <property type="match status" value="1"/>
</dbReference>
<dbReference type="PANTHER" id="PTHR11941:SF169">
    <property type="entry name" value="(7AS)-7A-METHYL-1,5-DIOXO-2,3,5,6,7,7A-HEXAHYDRO-1H-INDENE-CARBOXYL-COA HYDROLASE"/>
    <property type="match status" value="1"/>
</dbReference>
<proteinExistence type="inferred from homology"/>
<dbReference type="GO" id="GO:0006635">
    <property type="term" value="P:fatty acid beta-oxidation"/>
    <property type="evidence" value="ECO:0007669"/>
    <property type="project" value="TreeGrafter"/>
</dbReference>
<evidence type="ECO:0000256" key="5">
    <source>
        <dbReference type="ARBA" id="ARBA00023239"/>
    </source>
</evidence>
<dbReference type="EC" id="4.2.1.17" evidence="9"/>
<comment type="similarity">
    <text evidence="2 8">Belongs to the enoyl-CoA hydratase/isomerase family.</text>
</comment>
<name>A0A3G6J1X1_9CORY</name>
<comment type="function">
    <text evidence="1">Could possibly oxidize fatty acids using specific components.</text>
</comment>
<keyword evidence="5 9" id="KW-0456">Lyase</keyword>
<evidence type="ECO:0000256" key="2">
    <source>
        <dbReference type="ARBA" id="ARBA00005254"/>
    </source>
</evidence>
<evidence type="ECO:0000313" key="10">
    <source>
        <dbReference type="Proteomes" id="UP000271587"/>
    </source>
</evidence>
<evidence type="ECO:0000256" key="4">
    <source>
        <dbReference type="ARBA" id="ARBA00023098"/>
    </source>
</evidence>
<dbReference type="Gene3D" id="3.90.226.10">
    <property type="entry name" value="2-enoyl-CoA Hydratase, Chain A, domain 1"/>
    <property type="match status" value="1"/>
</dbReference>
<dbReference type="Proteomes" id="UP000271587">
    <property type="component" value="Chromosome"/>
</dbReference>